<organism evidence="8 9">
    <name type="scientific">Erythroxylum novogranatense</name>
    <dbReference type="NCBI Taxonomy" id="1862640"/>
    <lineage>
        <taxon>Eukaryota</taxon>
        <taxon>Viridiplantae</taxon>
        <taxon>Streptophyta</taxon>
        <taxon>Embryophyta</taxon>
        <taxon>Tracheophyta</taxon>
        <taxon>Spermatophyta</taxon>
        <taxon>Magnoliopsida</taxon>
        <taxon>eudicotyledons</taxon>
        <taxon>Gunneridae</taxon>
        <taxon>Pentapetalae</taxon>
        <taxon>rosids</taxon>
        <taxon>fabids</taxon>
        <taxon>Malpighiales</taxon>
        <taxon>Erythroxylaceae</taxon>
        <taxon>Erythroxylum</taxon>
    </lineage>
</organism>
<evidence type="ECO:0000256" key="6">
    <source>
        <dbReference type="SAM" id="MobiDB-lite"/>
    </source>
</evidence>
<gene>
    <name evidence="8" type="ORF">K2173_028193</name>
</gene>
<dbReference type="EMBL" id="JAIWQS010000002">
    <property type="protein sequence ID" value="KAJ8773016.1"/>
    <property type="molecule type" value="Genomic_DNA"/>
</dbReference>
<feature type="domain" description="TCP" evidence="7">
    <location>
        <begin position="85"/>
        <end position="139"/>
    </location>
</feature>
<evidence type="ECO:0000256" key="2">
    <source>
        <dbReference type="ARBA" id="ARBA00023015"/>
    </source>
</evidence>
<feature type="region of interest" description="Disordered" evidence="6">
    <location>
        <begin position="219"/>
        <end position="243"/>
    </location>
</feature>
<dbReference type="Proteomes" id="UP001159364">
    <property type="component" value="Linkage Group LG02"/>
</dbReference>
<keyword evidence="4" id="KW-0804">Transcription</keyword>
<evidence type="ECO:0000313" key="9">
    <source>
        <dbReference type="Proteomes" id="UP001159364"/>
    </source>
</evidence>
<proteinExistence type="predicted"/>
<dbReference type="GO" id="GO:0003700">
    <property type="term" value="F:DNA-binding transcription factor activity"/>
    <property type="evidence" value="ECO:0007669"/>
    <property type="project" value="InterPro"/>
</dbReference>
<dbReference type="Pfam" id="PF03634">
    <property type="entry name" value="TCP"/>
    <property type="match status" value="1"/>
</dbReference>
<keyword evidence="2" id="KW-0805">Transcription regulation</keyword>
<evidence type="ECO:0000313" key="8">
    <source>
        <dbReference type="EMBL" id="KAJ8773016.1"/>
    </source>
</evidence>
<sequence>MEGSDDHQLHHHHHHHHRPNFPFQLLEKKDEDPCSSSSPYPSLSIEPNNSVNSNNNSNNTNRSTSGLQVGAPEPSKKPLPKRTSTKDRHTKVEGRGRRIRMPALCAARVFQLTRELGHKSDGETIEWLLQQAEPAVIAATGTGTIPANFTSLNISLRSSGSSMSVPSQLRSASFNPNFSIQQRRSLFPGIGLDTTSTPTFLNFGSTNLNAVLQAKQEMRDSSSLELSTETEESMSRKRRAEQDLLSQAQQQQMGSYLMQSSSGTIPASHGQIPANFWMLANSNNQVMSGDPIWTFPSVNNNAAALYRGSMSSGLHFMNFPAPVALLPSQQLGSSSISGVGGNSGMNEGHLNILAGINPYRPPGVSESQASGSHSHHGAGEGGSGGDDRRDVASHHS</sequence>
<feature type="region of interest" description="Disordered" evidence="6">
    <location>
        <begin position="353"/>
        <end position="396"/>
    </location>
</feature>
<feature type="region of interest" description="Disordered" evidence="6">
    <location>
        <begin position="1"/>
        <end position="98"/>
    </location>
</feature>
<feature type="compositionally biased region" description="Low complexity" evidence="6">
    <location>
        <begin position="34"/>
        <end position="65"/>
    </location>
</feature>
<evidence type="ECO:0000256" key="4">
    <source>
        <dbReference type="ARBA" id="ARBA00023163"/>
    </source>
</evidence>
<evidence type="ECO:0000256" key="1">
    <source>
        <dbReference type="ARBA" id="ARBA00004123"/>
    </source>
</evidence>
<evidence type="ECO:0000256" key="3">
    <source>
        <dbReference type="ARBA" id="ARBA00023125"/>
    </source>
</evidence>
<evidence type="ECO:0000256" key="5">
    <source>
        <dbReference type="ARBA" id="ARBA00023242"/>
    </source>
</evidence>
<keyword evidence="9" id="KW-1185">Reference proteome</keyword>
<feature type="compositionally biased region" description="Basic residues" evidence="6">
    <location>
        <begin position="9"/>
        <end position="19"/>
    </location>
</feature>
<comment type="caution">
    <text evidence="8">The sequence shown here is derived from an EMBL/GenBank/DDBJ whole genome shotgun (WGS) entry which is preliminary data.</text>
</comment>
<keyword evidence="3" id="KW-0238">DNA-binding</keyword>
<protein>
    <recommendedName>
        <fullName evidence="7">TCP domain-containing protein</fullName>
    </recommendedName>
</protein>
<dbReference type="PANTHER" id="PTHR31072:SF218">
    <property type="entry name" value="TRANSCRIPTION FACTOR TCP11-RELATED"/>
    <property type="match status" value="1"/>
</dbReference>
<evidence type="ECO:0000259" key="7">
    <source>
        <dbReference type="PROSITE" id="PS51369"/>
    </source>
</evidence>
<feature type="compositionally biased region" description="Low complexity" evidence="6">
    <location>
        <begin position="363"/>
        <end position="372"/>
    </location>
</feature>
<dbReference type="GO" id="GO:0005634">
    <property type="term" value="C:nucleus"/>
    <property type="evidence" value="ECO:0007669"/>
    <property type="project" value="UniProtKB-SubCell"/>
</dbReference>
<dbReference type="GO" id="GO:0043565">
    <property type="term" value="F:sequence-specific DNA binding"/>
    <property type="evidence" value="ECO:0007669"/>
    <property type="project" value="TreeGrafter"/>
</dbReference>
<dbReference type="AlphaFoldDB" id="A0AAV8U167"/>
<keyword evidence="5" id="KW-0539">Nucleus</keyword>
<dbReference type="InterPro" id="IPR017887">
    <property type="entry name" value="TF_TCP_subgr"/>
</dbReference>
<reference evidence="8 9" key="1">
    <citation type="submission" date="2021-09" db="EMBL/GenBank/DDBJ databases">
        <title>Genomic insights and catalytic innovation underlie evolution of tropane alkaloids biosynthesis.</title>
        <authorList>
            <person name="Wang Y.-J."/>
            <person name="Tian T."/>
            <person name="Huang J.-P."/>
            <person name="Huang S.-X."/>
        </authorList>
    </citation>
    <scope>NUCLEOTIDE SEQUENCE [LARGE SCALE GENOMIC DNA]</scope>
    <source>
        <strain evidence="8">KIB-2018</strain>
        <tissue evidence="8">Leaf</tissue>
    </source>
</reference>
<dbReference type="PANTHER" id="PTHR31072">
    <property type="entry name" value="TRANSCRIPTION FACTOR TCP4-RELATED"/>
    <property type="match status" value="1"/>
</dbReference>
<name>A0AAV8U167_9ROSI</name>
<feature type="compositionally biased region" description="Basic and acidic residues" evidence="6">
    <location>
        <begin position="385"/>
        <end position="396"/>
    </location>
</feature>
<accession>A0AAV8U167</accession>
<dbReference type="InterPro" id="IPR005333">
    <property type="entry name" value="Transcription_factor_TCP"/>
</dbReference>
<feature type="compositionally biased region" description="Basic and acidic residues" evidence="6">
    <location>
        <begin position="84"/>
        <end position="96"/>
    </location>
</feature>
<dbReference type="PROSITE" id="PS51369">
    <property type="entry name" value="TCP"/>
    <property type="match status" value="1"/>
</dbReference>
<comment type="subcellular location">
    <subcellularLocation>
        <location evidence="1">Nucleus</location>
    </subcellularLocation>
</comment>